<dbReference type="Proteomes" id="UP000651977">
    <property type="component" value="Unassembled WGS sequence"/>
</dbReference>
<evidence type="ECO:0000259" key="5">
    <source>
        <dbReference type="PROSITE" id="PS50931"/>
    </source>
</evidence>
<comment type="similarity">
    <text evidence="1">Belongs to the LysR transcriptional regulatory family.</text>
</comment>
<evidence type="ECO:0000313" key="6">
    <source>
        <dbReference type="EMBL" id="GGB13282.1"/>
    </source>
</evidence>
<evidence type="ECO:0000313" key="7">
    <source>
        <dbReference type="Proteomes" id="UP000651977"/>
    </source>
</evidence>
<dbReference type="Gene3D" id="1.10.10.10">
    <property type="entry name" value="Winged helix-like DNA-binding domain superfamily/Winged helix DNA-binding domain"/>
    <property type="match status" value="1"/>
</dbReference>
<dbReference type="Gene3D" id="3.40.190.290">
    <property type="match status" value="1"/>
</dbReference>
<evidence type="ECO:0000256" key="1">
    <source>
        <dbReference type="ARBA" id="ARBA00009437"/>
    </source>
</evidence>
<name>A0ABQ1I606_9ALTE</name>
<evidence type="ECO:0000256" key="2">
    <source>
        <dbReference type="ARBA" id="ARBA00023015"/>
    </source>
</evidence>
<keyword evidence="7" id="KW-1185">Reference proteome</keyword>
<dbReference type="Pfam" id="PF03466">
    <property type="entry name" value="LysR_substrate"/>
    <property type="match status" value="1"/>
</dbReference>
<dbReference type="SUPFAM" id="SSF46785">
    <property type="entry name" value="Winged helix' DNA-binding domain"/>
    <property type="match status" value="1"/>
</dbReference>
<keyword evidence="2" id="KW-0805">Transcription regulation</keyword>
<dbReference type="InterPro" id="IPR036388">
    <property type="entry name" value="WH-like_DNA-bd_sf"/>
</dbReference>
<dbReference type="InterPro" id="IPR036390">
    <property type="entry name" value="WH_DNA-bd_sf"/>
</dbReference>
<reference evidence="7" key="1">
    <citation type="journal article" date="2019" name="Int. J. Syst. Evol. Microbiol.">
        <title>The Global Catalogue of Microorganisms (GCM) 10K type strain sequencing project: providing services to taxonomists for standard genome sequencing and annotation.</title>
        <authorList>
            <consortium name="The Broad Institute Genomics Platform"/>
            <consortium name="The Broad Institute Genome Sequencing Center for Infectious Disease"/>
            <person name="Wu L."/>
            <person name="Ma J."/>
        </authorList>
    </citation>
    <scope>NUCLEOTIDE SEQUENCE [LARGE SCALE GENOMIC DNA]</scope>
    <source>
        <strain evidence="7">CGMCC 1.10131</strain>
    </source>
</reference>
<organism evidence="6 7">
    <name type="scientific">Agarivorans gilvus</name>
    <dbReference type="NCBI Taxonomy" id="680279"/>
    <lineage>
        <taxon>Bacteria</taxon>
        <taxon>Pseudomonadati</taxon>
        <taxon>Pseudomonadota</taxon>
        <taxon>Gammaproteobacteria</taxon>
        <taxon>Alteromonadales</taxon>
        <taxon>Alteromonadaceae</taxon>
        <taxon>Agarivorans</taxon>
    </lineage>
</organism>
<dbReference type="InterPro" id="IPR005119">
    <property type="entry name" value="LysR_subst-bd"/>
</dbReference>
<dbReference type="PROSITE" id="PS50931">
    <property type="entry name" value="HTH_LYSR"/>
    <property type="match status" value="1"/>
</dbReference>
<keyword evidence="4" id="KW-0804">Transcription</keyword>
<protein>
    <submittedName>
        <fullName evidence="6">LysR family transcriptional regulator</fullName>
    </submittedName>
</protein>
<keyword evidence="3" id="KW-0238">DNA-binding</keyword>
<sequence>MIITTERLQYLWAVAQSGSFSAAGRMLGVSGAAVQQAIQAFEFDLEASLFERHAGKKPQLTRLGQQIYLQALDLLPKLQGIEKYAQAVSQGQEPQLRIALHGMVMFPRFNQLLVELKQQFPSLDLVLLDAENTVLSSDQTRLANQRGVEQADISIALGRLRNDHGGNSMIIDRIQWKIVVAPSHPLSRIRGQLSEADLLQHTQLFPLPGLNSPAELIEGLRLSSHLVHYSRFYQLRELLLAGMGFAFFPAQLLQPLADEGLLCELDLDFDDNGMNWAIELSWVNGLGAAGQWLVEQLTEAE</sequence>
<dbReference type="EMBL" id="BMDY01000018">
    <property type="protein sequence ID" value="GGB13282.1"/>
    <property type="molecule type" value="Genomic_DNA"/>
</dbReference>
<dbReference type="PANTHER" id="PTHR30126:SF91">
    <property type="entry name" value="LYSR FAMILY TRANSCRIPTIONAL REGULATOR"/>
    <property type="match status" value="1"/>
</dbReference>
<feature type="domain" description="HTH lysR-type" evidence="5">
    <location>
        <begin position="3"/>
        <end position="61"/>
    </location>
</feature>
<proteinExistence type="inferred from homology"/>
<accession>A0ABQ1I606</accession>
<dbReference type="RefSeq" id="WP_188407496.1">
    <property type="nucleotide sequence ID" value="NZ_BMDY01000018.1"/>
</dbReference>
<comment type="caution">
    <text evidence="6">The sequence shown here is derived from an EMBL/GenBank/DDBJ whole genome shotgun (WGS) entry which is preliminary data.</text>
</comment>
<dbReference type="PANTHER" id="PTHR30126">
    <property type="entry name" value="HTH-TYPE TRANSCRIPTIONAL REGULATOR"/>
    <property type="match status" value="1"/>
</dbReference>
<gene>
    <name evidence="6" type="ORF">GCM10007414_28260</name>
</gene>
<dbReference type="SUPFAM" id="SSF53850">
    <property type="entry name" value="Periplasmic binding protein-like II"/>
    <property type="match status" value="1"/>
</dbReference>
<evidence type="ECO:0000256" key="4">
    <source>
        <dbReference type="ARBA" id="ARBA00023163"/>
    </source>
</evidence>
<dbReference type="Pfam" id="PF00126">
    <property type="entry name" value="HTH_1"/>
    <property type="match status" value="1"/>
</dbReference>
<evidence type="ECO:0000256" key="3">
    <source>
        <dbReference type="ARBA" id="ARBA00023125"/>
    </source>
</evidence>
<dbReference type="InterPro" id="IPR000847">
    <property type="entry name" value="LysR_HTH_N"/>
</dbReference>
<dbReference type="CDD" id="cd05466">
    <property type="entry name" value="PBP2_LTTR_substrate"/>
    <property type="match status" value="1"/>
</dbReference>